<proteinExistence type="predicted"/>
<evidence type="ECO:0000313" key="2">
    <source>
        <dbReference type="EMBL" id="HGQ35987.1"/>
    </source>
</evidence>
<accession>A0A7C4NT04</accession>
<dbReference type="EMBL" id="DTBD01000025">
    <property type="protein sequence ID" value="HGQ64312.1"/>
    <property type="molecule type" value="Genomic_DNA"/>
</dbReference>
<dbReference type="PANTHER" id="PTHR13017">
    <property type="entry name" value="5-FORMYLTETRAHYDROFOLATE CYCLO-LIGASE-RELATED"/>
    <property type="match status" value="1"/>
</dbReference>
<dbReference type="InterPro" id="IPR024185">
    <property type="entry name" value="FTHF_cligase-like_sf"/>
</dbReference>
<organism evidence="3">
    <name type="scientific">Ignisphaera aggregans</name>
    <dbReference type="NCBI Taxonomy" id="334771"/>
    <lineage>
        <taxon>Archaea</taxon>
        <taxon>Thermoproteota</taxon>
        <taxon>Thermoprotei</taxon>
        <taxon>Desulfurococcales</taxon>
        <taxon>Desulfurococcaceae</taxon>
        <taxon>Ignisphaera</taxon>
    </lineage>
</organism>
<dbReference type="Pfam" id="PF01812">
    <property type="entry name" value="5-FTHF_cyc-lig"/>
    <property type="match status" value="1"/>
</dbReference>
<evidence type="ECO:0000256" key="1">
    <source>
        <dbReference type="ARBA" id="ARBA00022884"/>
    </source>
</evidence>
<reference evidence="3" key="1">
    <citation type="journal article" date="2020" name="mSystems">
        <title>Genome- and Community-Level Interaction Insights into Carbon Utilization and Element Cycling Functions of Hydrothermarchaeota in Hydrothermal Sediment.</title>
        <authorList>
            <person name="Zhou Z."/>
            <person name="Liu Y."/>
            <person name="Xu W."/>
            <person name="Pan J."/>
            <person name="Luo Z.H."/>
            <person name="Li M."/>
        </authorList>
    </citation>
    <scope>NUCLEOTIDE SEQUENCE [LARGE SCALE GENOMIC DNA]</scope>
    <source>
        <strain evidence="3">SpSt-637</strain>
        <strain evidence="2">SpSt-667</strain>
    </source>
</reference>
<dbReference type="AlphaFoldDB" id="A0A7C4NT04"/>
<dbReference type="GO" id="GO:0003723">
    <property type="term" value="F:RNA binding"/>
    <property type="evidence" value="ECO:0007669"/>
    <property type="project" value="UniProtKB-KW"/>
</dbReference>
<name>A0A7C4NT04_9CREN</name>
<dbReference type="GO" id="GO:0016874">
    <property type="term" value="F:ligase activity"/>
    <property type="evidence" value="ECO:0007669"/>
    <property type="project" value="UniProtKB-KW"/>
</dbReference>
<sequence length="253" mass="28939">MIYTGNPKEIKDRIRRRIWDLLEEKNVTLFPKPIYHRIPNFIGADIVAAKLSSLDIFKEAKVIKINPDSPQRFVRYLALSQNKIIVMPTPRIRNGFLVLNPSKIPRDKLWDASSISGAYRYGVTTKPWDLPKIDLVVIGSVAVNPRGARLGKGEGYAELEYAILRMLCKVGEETLVVTTVHDLQIVYDDIPVEPYDVNVDIIVTPKNTIYVDPRPPKPRGIFWDLLPEQKLREIPILRELRDKLKSVKDISCS</sequence>
<dbReference type="GO" id="GO:0005737">
    <property type="term" value="C:cytoplasm"/>
    <property type="evidence" value="ECO:0007669"/>
    <property type="project" value="TreeGrafter"/>
</dbReference>
<dbReference type="FunFam" id="3.40.50.10420:FF:000001">
    <property type="entry name" value="Methenyltetrahydrofolate synthase domain-containing protein"/>
    <property type="match status" value="1"/>
</dbReference>
<dbReference type="InterPro" id="IPR037171">
    <property type="entry name" value="NagB/RpiA_transferase-like"/>
</dbReference>
<keyword evidence="1" id="KW-0694">RNA-binding</keyword>
<comment type="caution">
    <text evidence="3">The sequence shown here is derived from an EMBL/GenBank/DDBJ whole genome shotgun (WGS) entry which is preliminary data.</text>
</comment>
<gene>
    <name evidence="3" type="ORF">ENU08_03615</name>
    <name evidence="2" type="ORF">ENU41_04845</name>
</gene>
<evidence type="ECO:0000313" key="3">
    <source>
        <dbReference type="EMBL" id="HGQ64312.1"/>
    </source>
</evidence>
<dbReference type="PANTHER" id="PTHR13017:SF0">
    <property type="entry name" value="METHENYLTETRAHYDROFOLATE SYNTHASE DOMAIN-CONTAINING PROTEIN"/>
    <property type="match status" value="1"/>
</dbReference>
<dbReference type="SUPFAM" id="SSF100950">
    <property type="entry name" value="NagB/RpiA/CoA transferase-like"/>
    <property type="match status" value="1"/>
</dbReference>
<protein>
    <submittedName>
        <fullName evidence="3">5-formyltetrahydrofolate cyclo-ligase</fullName>
    </submittedName>
</protein>
<keyword evidence="3" id="KW-0436">Ligase</keyword>
<dbReference type="EMBL" id="DTCK01000034">
    <property type="protein sequence ID" value="HGQ35987.1"/>
    <property type="molecule type" value="Genomic_DNA"/>
</dbReference>
<dbReference type="InterPro" id="IPR002698">
    <property type="entry name" value="FTHF_cligase"/>
</dbReference>
<dbReference type="Gene3D" id="3.40.50.10420">
    <property type="entry name" value="NagB/RpiA/CoA transferase-like"/>
    <property type="match status" value="1"/>
</dbReference>